<sequence length="214" mass="22396">MDNTYGYAASMSGSASREHEGFVGRPPSTYPVYPTTPSLPTTSTQNAQGDRALAHAPPMPSDGHIDTLVDYYTRPPAAPHVGGVVASSSRLAYTSANAPEATWPMAPEPHPATAADKSLNMSDLDRGAFVVGANADDDASLSSTDSAANEVYYTHGFEGYLGASNSVAKLPQHAQMDPSYGNHARGQCDEGAYPRAPSRSYGSPPGQLPRNHSG</sequence>
<proteinExistence type="predicted"/>
<reference evidence="2 3" key="1">
    <citation type="journal article" date="2015" name="Sci. Rep.">
        <title>Chromosome-level genome map provides insights into diverse defense mechanisms in the medicinal fungus Ganoderma sinense.</title>
        <authorList>
            <person name="Zhu Y."/>
            <person name="Xu J."/>
            <person name="Sun C."/>
            <person name="Zhou S."/>
            <person name="Xu H."/>
            <person name="Nelson D.R."/>
            <person name="Qian J."/>
            <person name="Song J."/>
            <person name="Luo H."/>
            <person name="Xiang L."/>
            <person name="Li Y."/>
            <person name="Xu Z."/>
            <person name="Ji A."/>
            <person name="Wang L."/>
            <person name="Lu S."/>
            <person name="Hayward A."/>
            <person name="Sun W."/>
            <person name="Li X."/>
            <person name="Schwartz D.C."/>
            <person name="Wang Y."/>
            <person name="Chen S."/>
        </authorList>
    </citation>
    <scope>NUCLEOTIDE SEQUENCE [LARGE SCALE GENOMIC DNA]</scope>
    <source>
        <strain evidence="2 3">ZZ0214-1</strain>
    </source>
</reference>
<protein>
    <submittedName>
        <fullName evidence="2">Uncharacterized protein</fullName>
    </submittedName>
</protein>
<evidence type="ECO:0000313" key="3">
    <source>
        <dbReference type="Proteomes" id="UP000230002"/>
    </source>
</evidence>
<name>A0A2G8RUS1_9APHY</name>
<gene>
    <name evidence="2" type="ORF">GSI_13155</name>
</gene>
<feature type="compositionally biased region" description="Low complexity" evidence="1">
    <location>
        <begin position="26"/>
        <end position="44"/>
    </location>
</feature>
<feature type="region of interest" description="Disordered" evidence="1">
    <location>
        <begin position="172"/>
        <end position="214"/>
    </location>
</feature>
<dbReference type="Proteomes" id="UP000230002">
    <property type="component" value="Unassembled WGS sequence"/>
</dbReference>
<feature type="compositionally biased region" description="Low complexity" evidence="1">
    <location>
        <begin position="1"/>
        <end position="15"/>
    </location>
</feature>
<keyword evidence="3" id="KW-1185">Reference proteome</keyword>
<feature type="region of interest" description="Disordered" evidence="1">
    <location>
        <begin position="1"/>
        <end position="59"/>
    </location>
</feature>
<evidence type="ECO:0000256" key="1">
    <source>
        <dbReference type="SAM" id="MobiDB-lite"/>
    </source>
</evidence>
<dbReference type="EMBL" id="AYKW01000056">
    <property type="protein sequence ID" value="PIL25266.1"/>
    <property type="molecule type" value="Genomic_DNA"/>
</dbReference>
<comment type="caution">
    <text evidence="2">The sequence shown here is derived from an EMBL/GenBank/DDBJ whole genome shotgun (WGS) entry which is preliminary data.</text>
</comment>
<organism evidence="2 3">
    <name type="scientific">Ganoderma sinense ZZ0214-1</name>
    <dbReference type="NCBI Taxonomy" id="1077348"/>
    <lineage>
        <taxon>Eukaryota</taxon>
        <taxon>Fungi</taxon>
        <taxon>Dikarya</taxon>
        <taxon>Basidiomycota</taxon>
        <taxon>Agaricomycotina</taxon>
        <taxon>Agaricomycetes</taxon>
        <taxon>Polyporales</taxon>
        <taxon>Polyporaceae</taxon>
        <taxon>Ganoderma</taxon>
    </lineage>
</organism>
<dbReference type="AlphaFoldDB" id="A0A2G8RUS1"/>
<evidence type="ECO:0000313" key="2">
    <source>
        <dbReference type="EMBL" id="PIL25266.1"/>
    </source>
</evidence>
<accession>A0A2G8RUS1</accession>